<gene>
    <name evidence="2" type="ORF">POCTA_138.1.T0050016</name>
</gene>
<protein>
    <submittedName>
        <fullName evidence="2">Uncharacterized protein</fullName>
    </submittedName>
</protein>
<evidence type="ECO:0000313" key="2">
    <source>
        <dbReference type="EMBL" id="CAD8133694.1"/>
    </source>
</evidence>
<organism evidence="2 3">
    <name type="scientific">Paramecium octaurelia</name>
    <dbReference type="NCBI Taxonomy" id="43137"/>
    <lineage>
        <taxon>Eukaryota</taxon>
        <taxon>Sar</taxon>
        <taxon>Alveolata</taxon>
        <taxon>Ciliophora</taxon>
        <taxon>Intramacronucleata</taxon>
        <taxon>Oligohymenophorea</taxon>
        <taxon>Peniculida</taxon>
        <taxon>Parameciidae</taxon>
        <taxon>Paramecium</taxon>
    </lineage>
</organism>
<keyword evidence="1" id="KW-0853">WD repeat</keyword>
<accession>A0A8S1S466</accession>
<keyword evidence="3" id="KW-1185">Reference proteome</keyword>
<dbReference type="Proteomes" id="UP000683925">
    <property type="component" value="Unassembled WGS sequence"/>
</dbReference>
<dbReference type="InterPro" id="IPR001680">
    <property type="entry name" value="WD40_rpt"/>
</dbReference>
<name>A0A8S1S466_PAROT</name>
<dbReference type="PROSITE" id="PS50082">
    <property type="entry name" value="WD_REPEATS_2"/>
    <property type="match status" value="1"/>
</dbReference>
<dbReference type="OrthoDB" id="304848at2759"/>
<dbReference type="InterPro" id="IPR019775">
    <property type="entry name" value="WD40_repeat_CS"/>
</dbReference>
<proteinExistence type="predicted"/>
<dbReference type="EMBL" id="CAJJDP010000004">
    <property type="protein sequence ID" value="CAD8133694.1"/>
    <property type="molecule type" value="Genomic_DNA"/>
</dbReference>
<comment type="caution">
    <text evidence="2">The sequence shown here is derived from an EMBL/GenBank/DDBJ whole genome shotgun (WGS) entry which is preliminary data.</text>
</comment>
<evidence type="ECO:0000256" key="1">
    <source>
        <dbReference type="PROSITE-ProRule" id="PRU00221"/>
    </source>
</evidence>
<dbReference type="PROSITE" id="PS00678">
    <property type="entry name" value="WD_REPEATS_1"/>
    <property type="match status" value="1"/>
</dbReference>
<reference evidence="2" key="1">
    <citation type="submission" date="2021-01" db="EMBL/GenBank/DDBJ databases">
        <authorList>
            <consortium name="Genoscope - CEA"/>
            <person name="William W."/>
        </authorList>
    </citation>
    <scope>NUCLEOTIDE SEQUENCE</scope>
</reference>
<feature type="repeat" description="WD" evidence="1">
    <location>
        <begin position="8"/>
        <end position="50"/>
    </location>
</feature>
<dbReference type="AlphaFoldDB" id="A0A8S1S466"/>
<dbReference type="SMART" id="SM00320">
    <property type="entry name" value="WD40"/>
    <property type="match status" value="2"/>
</dbReference>
<sequence length="281" mass="32904">MRQIVGELKGHTKPILFYQQDKNNINLLISTALDEKILIWDLSKNSLVYQKQCENGLASAIAISYPLYALSYQKDGKTRIENAKEQQNSIILTRNLREVFFLEFHKDNFILIGSHDLNISIWDYKKQIIVKAIKVEPIQELILNNYSPEQLVHISYAGIIKFINFVRNKVEGTFMVPGAYEIQLSKNKFFQVVTSRPPDKFVLLNNKNKILRILRFPSSNLIYSKTNNDIYFKKLNLLQKLNIITWEETTLFNLLPDERFDILRQGDMLITNHEKLIRIKV</sequence>
<evidence type="ECO:0000313" key="3">
    <source>
        <dbReference type="Proteomes" id="UP000683925"/>
    </source>
</evidence>